<name>A0ABZ0CXT7_9BURK</name>
<reference evidence="2 3" key="1">
    <citation type="submission" date="2023-10" db="EMBL/GenBank/DDBJ databases">
        <title>Bacteria for the degradation of biodegradable plastic PBAT(Polybutylene adipate terephthalate).</title>
        <authorList>
            <person name="Weon H.-Y."/>
            <person name="Yeon J."/>
        </authorList>
    </citation>
    <scope>NUCLEOTIDE SEQUENCE [LARGE SCALE GENOMIC DNA]</scope>
    <source>
        <strain evidence="2 3">SBD 7-3</strain>
    </source>
</reference>
<evidence type="ECO:0000313" key="2">
    <source>
        <dbReference type="EMBL" id="WOB09769.1"/>
    </source>
</evidence>
<evidence type="ECO:0000313" key="3">
    <source>
        <dbReference type="Proteomes" id="UP001303946"/>
    </source>
</evidence>
<protein>
    <recommendedName>
        <fullName evidence="4">Cutinase family protein</fullName>
    </recommendedName>
</protein>
<dbReference type="PROSITE" id="PS51257">
    <property type="entry name" value="PROKAR_LIPOPROTEIN"/>
    <property type="match status" value="1"/>
</dbReference>
<dbReference type="InterPro" id="IPR029058">
    <property type="entry name" value="AB_hydrolase_fold"/>
</dbReference>
<dbReference type="SUPFAM" id="SSF53474">
    <property type="entry name" value="alpha/beta-Hydrolases"/>
    <property type="match status" value="1"/>
</dbReference>
<evidence type="ECO:0008006" key="4">
    <source>
        <dbReference type="Google" id="ProtNLM"/>
    </source>
</evidence>
<dbReference type="EMBL" id="CP136336">
    <property type="protein sequence ID" value="WOB09769.1"/>
    <property type="molecule type" value="Genomic_DNA"/>
</dbReference>
<sequence length="287" mass="29732">MHNRFIRRAALFAGALLFAGAACAGNFTATYTAGSTTYNIQGTEPASGRHPVFIYTVGTVEAWNNAQATAAVAEMAAKGFVAATVQYNSGVFGTCSQILAKARAIYQGSTASSAVAKLCSRATADCSKGIVVAGFSQGSVIAINAKNFDSRVRAAFGMGAHSQYSIYDTDSCMKNGTHALPSSNLRIVNGDVDIFPGGNPVAVRLSSQAVTGKSCGLTAYSCLSSNGSGWIMVRGSQVNDGSADHCYQRRSGGCLGSQNNLDTGWRSGSDAWGLKANLNWLAGFATP</sequence>
<organism evidence="2 3">
    <name type="scientific">Piscinibacter gummiphilus</name>
    <dbReference type="NCBI Taxonomy" id="946333"/>
    <lineage>
        <taxon>Bacteria</taxon>
        <taxon>Pseudomonadati</taxon>
        <taxon>Pseudomonadota</taxon>
        <taxon>Betaproteobacteria</taxon>
        <taxon>Burkholderiales</taxon>
        <taxon>Sphaerotilaceae</taxon>
        <taxon>Piscinibacter</taxon>
    </lineage>
</organism>
<keyword evidence="3" id="KW-1185">Reference proteome</keyword>
<evidence type="ECO:0000256" key="1">
    <source>
        <dbReference type="SAM" id="SignalP"/>
    </source>
</evidence>
<proteinExistence type="predicted"/>
<dbReference type="Proteomes" id="UP001303946">
    <property type="component" value="Chromosome"/>
</dbReference>
<accession>A0ABZ0CXT7</accession>
<dbReference type="RefSeq" id="WP_316702645.1">
    <property type="nucleotide sequence ID" value="NZ_CP136336.1"/>
</dbReference>
<gene>
    <name evidence="2" type="ORF">RXV79_06815</name>
</gene>
<keyword evidence="1" id="KW-0732">Signal</keyword>
<dbReference type="Gene3D" id="3.40.50.1820">
    <property type="entry name" value="alpha/beta hydrolase"/>
    <property type="match status" value="1"/>
</dbReference>
<feature type="chain" id="PRO_5046095090" description="Cutinase family protein" evidence="1">
    <location>
        <begin position="25"/>
        <end position="287"/>
    </location>
</feature>
<feature type="signal peptide" evidence="1">
    <location>
        <begin position="1"/>
        <end position="24"/>
    </location>
</feature>